<sequence>MEETAAAAASPAPNAATPALSDPAAGAAADGEASADHTAVADDEHDSKEVVLRRYFLQEWELVSAILHRIVAAGGVADPGDVHRIRSIMDKYQEEGQLLEPYLENIVSPLMSLVRSKTMELGASTDELLDIIKPLCIIIYTLVTVCGYKSVIKFFPHQVSDLELAVALLEKCHTMSSATALRQESTGEMETKCVILLWLYILVLIPFDISTVDTSIATADSVDGAEVVPLVTRILDICKDYLSSSGPMRRMSGLLLARLLTRPDMTKAFSSFMEWAHKMLLSVTDDFIDQFRSIGIVEALASIFKIGNRRALYESVSGTWNDCSVVMKTNVSARSPLLRKFLVKLAQRICLISLPPRSPSWRYKSISSSLGANLSSSTAGEVYSSGSIEQANIDQIDTCSLEEDMDVPEIVEEIIDLLLTGLRDSDTIVRWSAAKGIGRITARLTPALSEEVISSILQLFSPGEGDGSWHGGCLALAELARRGLLLPSSFPDVIPVIIKALHYDVRRGPHSIGSHVRDAAAYVCWAFGRAYTNYDMKAVLEQLAPHLLTVACYDREVNCRRAASAAFQENVGRQGTFPHGIDIVNTTDYFALASRSNSYLNVAVSVAQYKEYLYPFADELLCNKITHWEKSLRELAAQALSLLVQYDMDYFGGHALEKLVPYTLSSDLCTRHGSTLAAGEVALRLYQLGFTFSTDMQKALSGIVPAIEKARLYRGKGGEIMRSAVSRFISCISIAGISMNEKIKKSLLETLNENLRHPNSQIQCAAVDALKHFIPTYLVSSGEKTANDVISKYVALLDDPNVAARRGAALALGILPYKFLILKWMPVMSKLCSSCTIEDKPDDPDAEARVNSVRGLISVCETLTSSFDQSSNSKDSLYAYIKDNVMRALFRALDDYAVDNRGDVGSWVREAAMDALERCSLILCRRDIVLLRPAPASGHESERSEREVNASSTAYRLFDSGIAQDLVSGIAKQAVEKIDKMREIAIKTLQKILYHQEHLIPFIPHRELLEEIIPKGMDLEWAVPTVSYPRLVKLLQVSCYSKSVLSGLVISTGGLQESLKKASTSALVGYLEDSDINTYYEGKSREYRLSCDMLWVLQHYQKCDRVITPTLKTIEALFSKKVFLNREGYSEFYRGLVDSVGSELKGSKDFTKLCAGLSILGYISSQSDGTCTKAFSQLLTFLGHRYPKIRKAAADQVYLVLLQNDGLIPPDNMDKAQELLAETCWEGDIEEARRHRSEINDMAGFRVSTSLKSEKETRRTVDARSTVSTDENKSYSSLVDFSGY</sequence>
<dbReference type="InterPro" id="IPR058033">
    <property type="entry name" value="ARM_TBCD_2nd"/>
</dbReference>
<dbReference type="EMBL" id="JACEFO010002223">
    <property type="protein sequence ID" value="KAF8672148.1"/>
    <property type="molecule type" value="Genomic_DNA"/>
</dbReference>
<dbReference type="OrthoDB" id="10253476at2759"/>
<evidence type="ECO:0000256" key="2">
    <source>
        <dbReference type="PROSITE-ProRule" id="PRU00103"/>
    </source>
</evidence>
<dbReference type="InterPro" id="IPR011989">
    <property type="entry name" value="ARM-like"/>
</dbReference>
<dbReference type="Pfam" id="PF12612">
    <property type="entry name" value="TFCD_C"/>
    <property type="match status" value="1"/>
</dbReference>
<dbReference type="Pfam" id="PF25767">
    <property type="entry name" value="ARM_TBCD_2nd"/>
    <property type="match status" value="1"/>
</dbReference>
<organism evidence="6 7">
    <name type="scientific">Digitaria exilis</name>
    <dbReference type="NCBI Taxonomy" id="1010633"/>
    <lineage>
        <taxon>Eukaryota</taxon>
        <taxon>Viridiplantae</taxon>
        <taxon>Streptophyta</taxon>
        <taxon>Embryophyta</taxon>
        <taxon>Tracheophyta</taxon>
        <taxon>Spermatophyta</taxon>
        <taxon>Magnoliopsida</taxon>
        <taxon>Liliopsida</taxon>
        <taxon>Poales</taxon>
        <taxon>Poaceae</taxon>
        <taxon>PACMAD clade</taxon>
        <taxon>Panicoideae</taxon>
        <taxon>Panicodae</taxon>
        <taxon>Paniceae</taxon>
        <taxon>Anthephorinae</taxon>
        <taxon>Digitaria</taxon>
    </lineage>
</organism>
<evidence type="ECO:0000313" key="6">
    <source>
        <dbReference type="EMBL" id="KAF8672148.1"/>
    </source>
</evidence>
<dbReference type="FunFam" id="1.25.10.10:FF:000457">
    <property type="entry name" value="Tubulin-folding cofactor D"/>
    <property type="match status" value="1"/>
</dbReference>
<feature type="repeat" description="HEAT" evidence="2">
    <location>
        <begin position="414"/>
        <end position="451"/>
    </location>
</feature>
<feature type="domain" description="Tubulin-folding cofactor D ARM repeats" evidence="5">
    <location>
        <begin position="337"/>
        <end position="581"/>
    </location>
</feature>
<reference evidence="6" key="1">
    <citation type="submission" date="2020-07" db="EMBL/GenBank/DDBJ databases">
        <title>Genome sequence and genetic diversity analysis of an under-domesticated orphan crop, white fonio (Digitaria exilis).</title>
        <authorList>
            <person name="Bennetzen J.L."/>
            <person name="Chen S."/>
            <person name="Ma X."/>
            <person name="Wang X."/>
            <person name="Yssel A.E.J."/>
            <person name="Chaluvadi S.R."/>
            <person name="Johnson M."/>
            <person name="Gangashetty P."/>
            <person name="Hamidou F."/>
            <person name="Sanogo M.D."/>
            <person name="Zwaenepoel A."/>
            <person name="Wallace J."/>
            <person name="Van De Peer Y."/>
            <person name="Van Deynze A."/>
        </authorList>
    </citation>
    <scope>NUCLEOTIDE SEQUENCE</scope>
    <source>
        <tissue evidence="6">Leaves</tissue>
    </source>
</reference>
<proteinExistence type="predicted"/>
<dbReference type="Pfam" id="PF23579">
    <property type="entry name" value="ARM_TBCD"/>
    <property type="match status" value="1"/>
</dbReference>
<dbReference type="Gene3D" id="1.25.10.10">
    <property type="entry name" value="Leucine-rich Repeat Variant"/>
    <property type="match status" value="2"/>
</dbReference>
<dbReference type="InterPro" id="IPR022577">
    <property type="entry name" value="TBCD_C"/>
</dbReference>
<keyword evidence="7" id="KW-1185">Reference proteome</keyword>
<comment type="caution">
    <text evidence="6">The sequence shown here is derived from an EMBL/GenBank/DDBJ whole genome shotgun (WGS) entry which is preliminary data.</text>
</comment>
<dbReference type="GO" id="GO:0007021">
    <property type="term" value="P:tubulin complex assembly"/>
    <property type="evidence" value="ECO:0007669"/>
    <property type="project" value="InterPro"/>
</dbReference>
<gene>
    <name evidence="6" type="ORF">HU200_049714</name>
</gene>
<dbReference type="InterPro" id="IPR021133">
    <property type="entry name" value="HEAT_type_2"/>
</dbReference>
<feature type="region of interest" description="Disordered" evidence="3">
    <location>
        <begin position="1"/>
        <end position="43"/>
    </location>
</feature>
<evidence type="ECO:0000259" key="4">
    <source>
        <dbReference type="Pfam" id="PF12612"/>
    </source>
</evidence>
<dbReference type="GO" id="GO:0000226">
    <property type="term" value="P:microtubule cytoskeleton organization"/>
    <property type="evidence" value="ECO:0007669"/>
    <property type="project" value="TreeGrafter"/>
</dbReference>
<dbReference type="PANTHER" id="PTHR12658">
    <property type="entry name" value="BETA-TUBULIN COFACTOR D"/>
    <property type="match status" value="1"/>
</dbReference>
<dbReference type="GO" id="GO:0048487">
    <property type="term" value="F:beta-tubulin binding"/>
    <property type="evidence" value="ECO:0007669"/>
    <property type="project" value="InterPro"/>
</dbReference>
<evidence type="ECO:0000256" key="1">
    <source>
        <dbReference type="ARBA" id="ARBA00023186"/>
    </source>
</evidence>
<evidence type="ECO:0000313" key="7">
    <source>
        <dbReference type="Proteomes" id="UP000636709"/>
    </source>
</evidence>
<dbReference type="SUPFAM" id="SSF48371">
    <property type="entry name" value="ARM repeat"/>
    <property type="match status" value="1"/>
</dbReference>
<dbReference type="PANTHER" id="PTHR12658:SF0">
    <property type="entry name" value="TUBULIN-SPECIFIC CHAPERONE D"/>
    <property type="match status" value="1"/>
</dbReference>
<dbReference type="GO" id="GO:0005096">
    <property type="term" value="F:GTPase activator activity"/>
    <property type="evidence" value="ECO:0007669"/>
    <property type="project" value="InterPro"/>
</dbReference>
<dbReference type="InterPro" id="IPR016024">
    <property type="entry name" value="ARM-type_fold"/>
</dbReference>
<protein>
    <recommendedName>
        <fullName evidence="8">Tubulin-specific chaperone D</fullName>
    </recommendedName>
</protein>
<dbReference type="Proteomes" id="UP000636709">
    <property type="component" value="Unassembled WGS sequence"/>
</dbReference>
<dbReference type="InterPro" id="IPR033162">
    <property type="entry name" value="TBCD"/>
</dbReference>
<feature type="domain" description="Tubulin-folding cofactor D C-terminal" evidence="4">
    <location>
        <begin position="964"/>
        <end position="1152"/>
    </location>
</feature>
<dbReference type="PROSITE" id="PS50077">
    <property type="entry name" value="HEAT_REPEAT"/>
    <property type="match status" value="1"/>
</dbReference>
<accession>A0A835ASP6</accession>
<evidence type="ECO:0000259" key="5">
    <source>
        <dbReference type="Pfam" id="PF25767"/>
    </source>
</evidence>
<keyword evidence="1" id="KW-0143">Chaperone</keyword>
<dbReference type="GO" id="GO:0007023">
    <property type="term" value="P:post-chaperonin tubulin folding pathway"/>
    <property type="evidence" value="ECO:0007669"/>
    <property type="project" value="InterPro"/>
</dbReference>
<name>A0A835ASP6_9POAL</name>
<evidence type="ECO:0008006" key="8">
    <source>
        <dbReference type="Google" id="ProtNLM"/>
    </source>
</evidence>
<feature type="compositionally biased region" description="Low complexity" evidence="3">
    <location>
        <begin position="1"/>
        <end position="38"/>
    </location>
</feature>
<evidence type="ECO:0000256" key="3">
    <source>
        <dbReference type="SAM" id="MobiDB-lite"/>
    </source>
</evidence>